<evidence type="ECO:0000256" key="1">
    <source>
        <dbReference type="ARBA" id="ARBA00004829"/>
    </source>
</evidence>
<evidence type="ECO:0000256" key="2">
    <source>
        <dbReference type="ARBA" id="ARBA00006046"/>
    </source>
</evidence>
<evidence type="ECO:0000313" key="8">
    <source>
        <dbReference type="Proteomes" id="UP000613160"/>
    </source>
</evidence>
<dbReference type="SUPFAM" id="SSF51905">
    <property type="entry name" value="FAD/NAD(P)-binding domain"/>
    <property type="match status" value="1"/>
</dbReference>
<dbReference type="RefSeq" id="WP_244640023.1">
    <property type="nucleotide sequence ID" value="NZ_BMJJ01000004.1"/>
</dbReference>
<dbReference type="Pfam" id="PF01593">
    <property type="entry name" value="Amino_oxidase"/>
    <property type="match status" value="1"/>
</dbReference>
<protein>
    <submittedName>
        <fullName evidence="7">Phytoene desaturase</fullName>
    </submittedName>
</protein>
<dbReference type="InterPro" id="IPR002937">
    <property type="entry name" value="Amino_oxidase"/>
</dbReference>
<keyword evidence="8" id="KW-1185">Reference proteome</keyword>
<dbReference type="NCBIfam" id="NF045637">
    <property type="entry name" value="carotdesatCrtDProt"/>
    <property type="match status" value="1"/>
</dbReference>
<dbReference type="InterPro" id="IPR036188">
    <property type="entry name" value="FAD/NAD-bd_sf"/>
</dbReference>
<dbReference type="GO" id="GO:0016491">
    <property type="term" value="F:oxidoreductase activity"/>
    <property type="evidence" value="ECO:0007669"/>
    <property type="project" value="UniProtKB-KW"/>
</dbReference>
<dbReference type="InterPro" id="IPR054841">
    <property type="entry name" value="carotdesatCrtD"/>
</dbReference>
<reference evidence="7" key="1">
    <citation type="journal article" date="2014" name="Int. J. Syst. Evol. Microbiol.">
        <title>Complete genome sequence of Corynebacterium casei LMG S-19264T (=DSM 44701T), isolated from a smear-ripened cheese.</title>
        <authorList>
            <consortium name="US DOE Joint Genome Institute (JGI-PGF)"/>
            <person name="Walter F."/>
            <person name="Albersmeier A."/>
            <person name="Kalinowski J."/>
            <person name="Ruckert C."/>
        </authorList>
    </citation>
    <scope>NUCLEOTIDE SEQUENCE</scope>
    <source>
        <strain evidence="7">CGMCC 1.15493</strain>
    </source>
</reference>
<keyword evidence="4 5" id="KW-0560">Oxidoreductase</keyword>
<dbReference type="PANTHER" id="PTHR43734">
    <property type="entry name" value="PHYTOENE DESATURASE"/>
    <property type="match status" value="1"/>
</dbReference>
<dbReference type="PANTHER" id="PTHR43734:SF7">
    <property type="entry name" value="4,4'-DIAPONEUROSPORENE OXYGENASE"/>
    <property type="match status" value="1"/>
</dbReference>
<dbReference type="GO" id="GO:0016117">
    <property type="term" value="P:carotenoid biosynthetic process"/>
    <property type="evidence" value="ECO:0007669"/>
    <property type="project" value="UniProtKB-KW"/>
</dbReference>
<evidence type="ECO:0000256" key="3">
    <source>
        <dbReference type="ARBA" id="ARBA00022746"/>
    </source>
</evidence>
<reference evidence="7" key="2">
    <citation type="submission" date="2020-09" db="EMBL/GenBank/DDBJ databases">
        <authorList>
            <person name="Sun Q."/>
            <person name="Zhou Y."/>
        </authorList>
    </citation>
    <scope>NUCLEOTIDE SEQUENCE</scope>
    <source>
        <strain evidence="7">CGMCC 1.15493</strain>
    </source>
</reference>
<dbReference type="Proteomes" id="UP000613160">
    <property type="component" value="Unassembled WGS sequence"/>
</dbReference>
<gene>
    <name evidence="7" type="ORF">GCM10011335_20040</name>
</gene>
<feature type="domain" description="Amine oxidase" evidence="6">
    <location>
        <begin position="25"/>
        <end position="501"/>
    </location>
</feature>
<comment type="similarity">
    <text evidence="2 5">Belongs to the carotenoid/retinoid oxidoreductase family.</text>
</comment>
<dbReference type="Gene3D" id="3.50.50.60">
    <property type="entry name" value="FAD/NAD(P)-binding domain"/>
    <property type="match status" value="2"/>
</dbReference>
<dbReference type="EMBL" id="BMJJ01000004">
    <property type="protein sequence ID" value="GGD17176.1"/>
    <property type="molecule type" value="Genomic_DNA"/>
</dbReference>
<evidence type="ECO:0000259" key="6">
    <source>
        <dbReference type="Pfam" id="PF01593"/>
    </source>
</evidence>
<evidence type="ECO:0000313" key="7">
    <source>
        <dbReference type="EMBL" id="GGD17176.1"/>
    </source>
</evidence>
<dbReference type="InterPro" id="IPR014105">
    <property type="entry name" value="Carotenoid/retinoid_OxRdtase"/>
</dbReference>
<comment type="pathway">
    <text evidence="1 5">Carotenoid biosynthesis.</text>
</comment>
<dbReference type="NCBIfam" id="TIGR02734">
    <property type="entry name" value="crtI_fam"/>
    <property type="match status" value="1"/>
</dbReference>
<organism evidence="7 8">
    <name type="scientific">Aureimonas glaciei</name>
    <dbReference type="NCBI Taxonomy" id="1776957"/>
    <lineage>
        <taxon>Bacteria</taxon>
        <taxon>Pseudomonadati</taxon>
        <taxon>Pseudomonadota</taxon>
        <taxon>Alphaproteobacteria</taxon>
        <taxon>Hyphomicrobiales</taxon>
        <taxon>Aurantimonadaceae</taxon>
        <taxon>Aureimonas</taxon>
    </lineage>
</organism>
<evidence type="ECO:0000256" key="5">
    <source>
        <dbReference type="RuleBase" id="RU362075"/>
    </source>
</evidence>
<accession>A0A916XWL6</accession>
<evidence type="ECO:0000256" key="4">
    <source>
        <dbReference type="ARBA" id="ARBA00023002"/>
    </source>
</evidence>
<proteinExistence type="inferred from homology"/>
<comment type="caution">
    <text evidence="7">The sequence shown here is derived from an EMBL/GenBank/DDBJ whole genome shotgun (WGS) entry which is preliminary data.</text>
</comment>
<dbReference type="AlphaFoldDB" id="A0A916XWL6"/>
<name>A0A916XWL6_9HYPH</name>
<keyword evidence="3 5" id="KW-0125">Carotenoid biosynthesis</keyword>
<sequence>MRGIPDTASRNTPSRRVVVVGAGVGGLVSALLLSASGLEVTVVERAARAGGKLREIDVAGQGIDSGPTIFTMRWVFEAIFAAAGARLEDHLSLAKAGILARHSFDDGSVFDLHDDLEKTVEAVERLAGAAEAKGYRAFSARTEEVFHTLNGSFMEHPAPSPLGLARASGLGGLAALSRIQPFTPLSAVIARYFRDPRLRQLFGRYATYCGASPFHAPGPLMLIAHVERLGVWLVDGGMARLAGALERLASERGAVFRYGTEASEIAVGQGRTTGVRLRSGELLQADAVVFNGDPMALATGLLGTAARPALPSWPKCDRSLSALTFSMRARTHGFPLSRHTVFFSADYAREFDDLLVRQRLPEDPTIYVCAQDRDAGDGPAPQGPERLFLLVNAPATGDSSPFSPAEIASCETRVMQRLARAGLTLSDGMAAPVTTAPADFAAMFPATGGALYGRASRGWASSFQRPSARTKLKGLYLAGGGVHPGPGIPMAALSGRHAAVSLMADLASTAPSRKAATSGGISMRSATTDVTP</sequence>